<dbReference type="EMBL" id="CP028136">
    <property type="protein sequence ID" value="AVR46338.1"/>
    <property type="molecule type" value="Genomic_DNA"/>
</dbReference>
<dbReference type="Proteomes" id="UP000241507">
    <property type="component" value="Chromosome"/>
</dbReference>
<evidence type="ECO:0000313" key="3">
    <source>
        <dbReference type="Proteomes" id="UP000241507"/>
    </source>
</evidence>
<keyword evidence="3" id="KW-1185">Reference proteome</keyword>
<dbReference type="Gene3D" id="3.10.450.50">
    <property type="match status" value="1"/>
</dbReference>
<sequence length="149" mass="17571">MSKIEYQNKTVFLKLNNCKPEVKKFNCKKLKMGKKDLIEKMNEAFASCDLDFLVSNVTEDIKWDIVGEDKLSGLDEFREQLEKMKENGPMDITVNDIIIDDDRAVVEGIFQLKEPGKRRRFAFCDVYVFKKDKNKVRELRTYVTKMKRT</sequence>
<dbReference type="KEGG" id="grs:C7S20_14285"/>
<evidence type="ECO:0000313" key="2">
    <source>
        <dbReference type="EMBL" id="AVR46338.1"/>
    </source>
</evidence>
<organism evidence="2 3">
    <name type="scientific">Christiangramia fulva</name>
    <dbReference type="NCBI Taxonomy" id="2126553"/>
    <lineage>
        <taxon>Bacteria</taxon>
        <taxon>Pseudomonadati</taxon>
        <taxon>Bacteroidota</taxon>
        <taxon>Flavobacteriia</taxon>
        <taxon>Flavobacteriales</taxon>
        <taxon>Flavobacteriaceae</taxon>
        <taxon>Christiangramia</taxon>
    </lineage>
</organism>
<accession>A0A2R3Z7Y7</accession>
<dbReference type="InterPro" id="IPR037401">
    <property type="entry name" value="SnoaL-like"/>
</dbReference>
<feature type="domain" description="SnoaL-like" evidence="1">
    <location>
        <begin position="38"/>
        <end position="133"/>
    </location>
</feature>
<reference evidence="3" key="1">
    <citation type="submission" date="2018-03" db="EMBL/GenBank/DDBJ databases">
        <title>Gramella fulva sp. nov., isolated from a dry surface of tidal flat.</title>
        <authorList>
            <person name="Hwang S.H."/>
            <person name="Hwang W.M."/>
            <person name="Kang K."/>
            <person name="Ahn T.-Y."/>
        </authorList>
    </citation>
    <scope>NUCLEOTIDE SEQUENCE [LARGE SCALE GENOMIC DNA]</scope>
    <source>
        <strain evidence="3">SH35</strain>
    </source>
</reference>
<evidence type="ECO:0000259" key="1">
    <source>
        <dbReference type="Pfam" id="PF12680"/>
    </source>
</evidence>
<dbReference type="AlphaFoldDB" id="A0A2R3Z7Y7"/>
<dbReference type="InterPro" id="IPR032710">
    <property type="entry name" value="NTF2-like_dom_sf"/>
</dbReference>
<dbReference type="SUPFAM" id="SSF54427">
    <property type="entry name" value="NTF2-like"/>
    <property type="match status" value="1"/>
</dbReference>
<dbReference type="Pfam" id="PF12680">
    <property type="entry name" value="SnoaL_2"/>
    <property type="match status" value="1"/>
</dbReference>
<name>A0A2R3Z7Y7_9FLAO</name>
<gene>
    <name evidence="2" type="ORF">C7S20_14285</name>
</gene>
<protein>
    <recommendedName>
        <fullName evidence="1">SnoaL-like domain-containing protein</fullName>
    </recommendedName>
</protein>
<proteinExistence type="predicted"/>